<keyword evidence="3" id="KW-1185">Reference proteome</keyword>
<proteinExistence type="predicted"/>
<gene>
    <name evidence="2" type="ORF">FN924_18600</name>
</gene>
<evidence type="ECO:0000259" key="1">
    <source>
        <dbReference type="Pfam" id="PF07435"/>
    </source>
</evidence>
<dbReference type="InterPro" id="IPR042274">
    <property type="entry name" value="YycH/YycI_2"/>
</dbReference>
<dbReference type="CDD" id="cd15787">
    <property type="entry name" value="YycH_N"/>
    <property type="match status" value="1"/>
</dbReference>
<dbReference type="EMBL" id="CP041666">
    <property type="protein sequence ID" value="QDP42002.1"/>
    <property type="molecule type" value="Genomic_DNA"/>
</dbReference>
<accession>A0A516KKT4</accession>
<sequence>MMNLESIKSILLAGLIILSLVLTFGIWNQKPNSGDVMDDNRFIETDTGGIEETKKSLLEPSDIIMEVNNDHYGLKNKEDEDKFYEYMHDWSLFEFESLTDSDIPEQENQVEVIFPVLIPFQVIKDLFVVDEGENIEAFNGEFNRIYILPNNNQGNVVVQFLNTKTGIKVKANVQNVPGVRNRLEEFREEKDLIEYVAYQDNEGFPPIYLPMKSVEMTRSTYTVSKINPDPYLINATFSDPSVVHDSNPSGLPSEQVYTDYYGMLRRFEYYMRFTDAKKSERIKMDSIELINQSVQYINKHKGWTTTKQDEYIMDTLETYPNRVVYRLFYREYPVFDRSKNLATIELIMRGSGEGPGVYQYNRPLIELKDSLGGPSSIWLKSGEQVIHYINNNRDQFGSNIQNISIGYQIEQTGDQDVFKLTPGWFIRDNLGWREITFKDTKEGGKGNAMGPN</sequence>
<dbReference type="KEGG" id="aqt:FN924_18600"/>
<dbReference type="Proteomes" id="UP000315215">
    <property type="component" value="Chromosome"/>
</dbReference>
<dbReference type="AlphaFoldDB" id="A0A516KKT4"/>
<evidence type="ECO:0000313" key="3">
    <source>
        <dbReference type="Proteomes" id="UP000315215"/>
    </source>
</evidence>
<dbReference type="RefSeq" id="WP_143897032.1">
    <property type="nucleotide sequence ID" value="NZ_CP041666.1"/>
</dbReference>
<dbReference type="OrthoDB" id="2382185at2"/>
<evidence type="ECO:0000313" key="2">
    <source>
        <dbReference type="EMBL" id="QDP42002.1"/>
    </source>
</evidence>
<dbReference type="Pfam" id="PF07435">
    <property type="entry name" value="YycH"/>
    <property type="match status" value="1"/>
</dbReference>
<feature type="domain" description="Regulatory protein YycH" evidence="1">
    <location>
        <begin position="5"/>
        <end position="444"/>
    </location>
</feature>
<protein>
    <recommendedName>
        <fullName evidence="1">Regulatory protein YycH domain-containing protein</fullName>
    </recommendedName>
</protein>
<organism evidence="2 3">
    <name type="scientific">Radiobacillus deserti</name>
    <dbReference type="NCBI Taxonomy" id="2594883"/>
    <lineage>
        <taxon>Bacteria</taxon>
        <taxon>Bacillati</taxon>
        <taxon>Bacillota</taxon>
        <taxon>Bacilli</taxon>
        <taxon>Bacillales</taxon>
        <taxon>Bacillaceae</taxon>
        <taxon>Radiobacillus</taxon>
    </lineage>
</organism>
<dbReference type="InterPro" id="IPR009996">
    <property type="entry name" value="YycH"/>
</dbReference>
<name>A0A516KKT4_9BACI</name>
<reference evidence="2 3" key="1">
    <citation type="submission" date="2019-07" db="EMBL/GenBank/DDBJ databases">
        <authorList>
            <person name="Li J."/>
        </authorList>
    </citation>
    <scope>NUCLEOTIDE SEQUENCE [LARGE SCALE GENOMIC DNA]</scope>
    <source>
        <strain evidence="2 3">TKL69</strain>
    </source>
</reference>
<dbReference type="Gene3D" id="3.30.310.160">
    <property type="entry name" value="YycH protein, domain 2"/>
    <property type="match status" value="1"/>
</dbReference>